<dbReference type="Pfam" id="PF00565">
    <property type="entry name" value="SNase"/>
    <property type="match status" value="1"/>
</dbReference>
<sequence length="177" mass="19021">MRYPAPIPLLAFAAGIGTAALVGQGVERSEIPAAVSVRGVAQRGTFAAEVLRVVDGDTIEARVAVWPGHEIRTKVRIAGLDAPERAGRCREERRAAQAAHEALARLVRDGGIVLSQVQPDKYFGRVVARVFDAKDQDVGALLREAGHARAYAGGRRDSWCNGQAQHRDPPVTPMRQG</sequence>
<dbReference type="EMBL" id="CYHC01000006">
    <property type="protein sequence ID" value="CUA89087.1"/>
    <property type="molecule type" value="Genomic_DNA"/>
</dbReference>
<accession>A0ABP2A9V9</accession>
<feature type="region of interest" description="Disordered" evidence="1">
    <location>
        <begin position="154"/>
        <end position="177"/>
    </location>
</feature>
<dbReference type="SMART" id="SM00318">
    <property type="entry name" value="SNc"/>
    <property type="match status" value="1"/>
</dbReference>
<dbReference type="Gene3D" id="2.40.50.90">
    <property type="match status" value="1"/>
</dbReference>
<dbReference type="SUPFAM" id="SSF50199">
    <property type="entry name" value="Staphylococcal nuclease"/>
    <property type="match status" value="1"/>
</dbReference>
<name>A0ABP2A9V9_9HYPH</name>
<proteinExistence type="predicted"/>
<dbReference type="Proteomes" id="UP000182178">
    <property type="component" value="Unassembled WGS sequence"/>
</dbReference>
<evidence type="ECO:0000313" key="4">
    <source>
        <dbReference type="Proteomes" id="UP000182178"/>
    </source>
</evidence>
<dbReference type="InterPro" id="IPR016071">
    <property type="entry name" value="Staphylococal_nuclease_OB-fold"/>
</dbReference>
<reference evidence="3 4" key="1">
    <citation type="submission" date="2015-08" db="EMBL/GenBank/DDBJ databases">
        <authorList>
            <person name="Varghese N."/>
        </authorList>
    </citation>
    <scope>NUCLEOTIDE SEQUENCE [LARGE SCALE GENOMIC DNA]</scope>
    <source>
        <strain evidence="3 4">DSM 18167</strain>
    </source>
</reference>
<protein>
    <submittedName>
        <fullName evidence="3">Staphylococcal nuclease homologue</fullName>
    </submittedName>
</protein>
<keyword evidence="4" id="KW-1185">Reference proteome</keyword>
<dbReference type="PROSITE" id="PS50830">
    <property type="entry name" value="TNASE_3"/>
    <property type="match status" value="1"/>
</dbReference>
<dbReference type="InterPro" id="IPR035437">
    <property type="entry name" value="SNase_OB-fold_sf"/>
</dbReference>
<comment type="caution">
    <text evidence="3">The sequence shown here is derived from an EMBL/GenBank/DDBJ whole genome shotgun (WGS) entry which is preliminary data.</text>
</comment>
<evidence type="ECO:0000259" key="2">
    <source>
        <dbReference type="PROSITE" id="PS50830"/>
    </source>
</evidence>
<evidence type="ECO:0000256" key="1">
    <source>
        <dbReference type="SAM" id="MobiDB-lite"/>
    </source>
</evidence>
<evidence type="ECO:0000313" key="3">
    <source>
        <dbReference type="EMBL" id="CUA89087.1"/>
    </source>
</evidence>
<gene>
    <name evidence="3" type="ORF">Ga0061061_106183</name>
</gene>
<feature type="domain" description="TNase-like" evidence="2">
    <location>
        <begin position="44"/>
        <end position="151"/>
    </location>
</feature>
<organism evidence="3 4">
    <name type="scientific">Chelatococcus sambhunathii</name>
    <dbReference type="NCBI Taxonomy" id="363953"/>
    <lineage>
        <taxon>Bacteria</taxon>
        <taxon>Pseudomonadati</taxon>
        <taxon>Pseudomonadota</taxon>
        <taxon>Alphaproteobacteria</taxon>
        <taxon>Hyphomicrobiales</taxon>
        <taxon>Chelatococcaceae</taxon>
        <taxon>Chelatococcus</taxon>
    </lineage>
</organism>